<evidence type="ECO:0000313" key="2">
    <source>
        <dbReference type="EMBL" id="KAK9915801.1"/>
    </source>
</evidence>
<sequence>MYVPKSQPDLVQKIECQISTVASSPVQPGALWRISATIKAEISWQLNQEQLPAIYQAGTLSAQTTAAAAVTAAAAATAPSTIAAEPVAAQAEVQPPSTACTAAASSVRTGVAVLPPAAQFPTIAKPAAVQQATFPVVQPATPAFKAPLLESAARKFDSGNKGTKRVAACAKAPRPEPTIDLIPSKRPRTAAAAPAIPSGGVEVPDNGTGADGSYAPHGESAGEEPTQVYNNDCPTQVYNSDWKSAVAYQTGRWLRERLWSNSESDSEEQL</sequence>
<name>A0ABR2YVW8_9CHLO</name>
<keyword evidence="3" id="KW-1185">Reference proteome</keyword>
<evidence type="ECO:0000256" key="1">
    <source>
        <dbReference type="SAM" id="MobiDB-lite"/>
    </source>
</evidence>
<protein>
    <submittedName>
        <fullName evidence="2">Uncharacterized protein</fullName>
    </submittedName>
</protein>
<dbReference type="Proteomes" id="UP001491310">
    <property type="component" value="Unassembled WGS sequence"/>
</dbReference>
<feature type="region of interest" description="Disordered" evidence="1">
    <location>
        <begin position="187"/>
        <end position="232"/>
    </location>
</feature>
<gene>
    <name evidence="2" type="ORF">WJX75_004266</name>
</gene>
<reference evidence="2 3" key="1">
    <citation type="journal article" date="2024" name="Nat. Commun.">
        <title>Phylogenomics reveals the evolutionary origins of lichenization in chlorophyte algae.</title>
        <authorList>
            <person name="Puginier C."/>
            <person name="Libourel C."/>
            <person name="Otte J."/>
            <person name="Skaloud P."/>
            <person name="Haon M."/>
            <person name="Grisel S."/>
            <person name="Petersen M."/>
            <person name="Berrin J.G."/>
            <person name="Delaux P.M."/>
            <person name="Dal Grande F."/>
            <person name="Keller J."/>
        </authorList>
    </citation>
    <scope>NUCLEOTIDE SEQUENCE [LARGE SCALE GENOMIC DNA]</scope>
    <source>
        <strain evidence="2 3">SAG 216-7</strain>
    </source>
</reference>
<evidence type="ECO:0000313" key="3">
    <source>
        <dbReference type="Proteomes" id="UP001491310"/>
    </source>
</evidence>
<comment type="caution">
    <text evidence="2">The sequence shown here is derived from an EMBL/GenBank/DDBJ whole genome shotgun (WGS) entry which is preliminary data.</text>
</comment>
<dbReference type="EMBL" id="JALJOT010000004">
    <property type="protein sequence ID" value="KAK9915801.1"/>
    <property type="molecule type" value="Genomic_DNA"/>
</dbReference>
<organism evidence="2 3">
    <name type="scientific">Coccomyxa subellipsoidea</name>
    <dbReference type="NCBI Taxonomy" id="248742"/>
    <lineage>
        <taxon>Eukaryota</taxon>
        <taxon>Viridiplantae</taxon>
        <taxon>Chlorophyta</taxon>
        <taxon>core chlorophytes</taxon>
        <taxon>Trebouxiophyceae</taxon>
        <taxon>Trebouxiophyceae incertae sedis</taxon>
        <taxon>Coccomyxaceae</taxon>
        <taxon>Coccomyxa</taxon>
    </lineage>
</organism>
<proteinExistence type="predicted"/>
<accession>A0ABR2YVW8</accession>